<evidence type="ECO:0008006" key="3">
    <source>
        <dbReference type="Google" id="ProtNLM"/>
    </source>
</evidence>
<comment type="caution">
    <text evidence="1">The sequence shown here is derived from an EMBL/GenBank/DDBJ whole genome shotgun (WGS) entry which is preliminary data.</text>
</comment>
<protein>
    <recommendedName>
        <fullName evidence="3">NADPH-dependent FMN reductase-like domain-containing protein</fullName>
    </recommendedName>
</protein>
<proteinExistence type="predicted"/>
<dbReference type="RefSeq" id="WP_147103224.1">
    <property type="nucleotide sequence ID" value="NZ_BJVJ01000007.1"/>
</dbReference>
<accession>A0A511DD08</accession>
<evidence type="ECO:0000313" key="2">
    <source>
        <dbReference type="Proteomes" id="UP000321685"/>
    </source>
</evidence>
<organism evidence="1 2">
    <name type="scientific">Pseudonocardia sulfidoxydans NBRC 16205</name>
    <dbReference type="NCBI Taxonomy" id="1223511"/>
    <lineage>
        <taxon>Bacteria</taxon>
        <taxon>Bacillati</taxon>
        <taxon>Actinomycetota</taxon>
        <taxon>Actinomycetes</taxon>
        <taxon>Pseudonocardiales</taxon>
        <taxon>Pseudonocardiaceae</taxon>
        <taxon>Pseudonocardia</taxon>
    </lineage>
</organism>
<dbReference type="AlphaFoldDB" id="A0A511DD08"/>
<sequence length="180" mass="18086">MDDPRGIDGARSPVVSVLVPDPEDVPAGAGTGTAGAAVGVALTSALPSADRRVLVAQGGADPHALRCAVAASDVLVVAIPAAFPGWRRSAGRLLDAAGPLTGRVVFGVVTGGWPNSAQRAPAWLEAELRRRGACCLAPTLHLTADGAAGLAAITAYCTHWRPLVPSLVGLARREPVPAAG</sequence>
<evidence type="ECO:0000313" key="1">
    <source>
        <dbReference type="EMBL" id="GEL22253.1"/>
    </source>
</evidence>
<dbReference type="Proteomes" id="UP000321685">
    <property type="component" value="Unassembled WGS sequence"/>
</dbReference>
<dbReference type="EMBL" id="BJVJ01000007">
    <property type="protein sequence ID" value="GEL22253.1"/>
    <property type="molecule type" value="Genomic_DNA"/>
</dbReference>
<reference evidence="1 2" key="1">
    <citation type="submission" date="2019-07" db="EMBL/GenBank/DDBJ databases">
        <title>Whole genome shotgun sequence of Pseudonocardia sulfidoxydans NBRC 16205.</title>
        <authorList>
            <person name="Hosoyama A."/>
            <person name="Uohara A."/>
            <person name="Ohji S."/>
            <person name="Ichikawa N."/>
        </authorList>
    </citation>
    <scope>NUCLEOTIDE SEQUENCE [LARGE SCALE GENOMIC DNA]</scope>
    <source>
        <strain evidence="1 2">NBRC 16205</strain>
    </source>
</reference>
<gene>
    <name evidence="1" type="ORF">PSU4_12070</name>
</gene>
<name>A0A511DD08_9PSEU</name>
<keyword evidence="2" id="KW-1185">Reference proteome</keyword>